<evidence type="ECO:0000313" key="6">
    <source>
        <dbReference type="EMBL" id="KAK3898317.1"/>
    </source>
</evidence>
<evidence type="ECO:0000256" key="2">
    <source>
        <dbReference type="ARBA" id="ARBA00022771"/>
    </source>
</evidence>
<feature type="domain" description="MYND-type" evidence="5">
    <location>
        <begin position="104"/>
        <end position="148"/>
    </location>
</feature>
<evidence type="ECO:0000313" key="7">
    <source>
        <dbReference type="Proteomes" id="UP001303889"/>
    </source>
</evidence>
<evidence type="ECO:0000256" key="4">
    <source>
        <dbReference type="PROSITE-ProRule" id="PRU00134"/>
    </source>
</evidence>
<keyword evidence="1" id="KW-0479">Metal-binding</keyword>
<gene>
    <name evidence="6" type="ORF">C8A05DRAFT_19074</name>
</gene>
<evidence type="ECO:0000256" key="1">
    <source>
        <dbReference type="ARBA" id="ARBA00022723"/>
    </source>
</evidence>
<organism evidence="6 7">
    <name type="scientific">Staphylotrichum tortipilum</name>
    <dbReference type="NCBI Taxonomy" id="2831512"/>
    <lineage>
        <taxon>Eukaryota</taxon>
        <taxon>Fungi</taxon>
        <taxon>Dikarya</taxon>
        <taxon>Ascomycota</taxon>
        <taxon>Pezizomycotina</taxon>
        <taxon>Sordariomycetes</taxon>
        <taxon>Sordariomycetidae</taxon>
        <taxon>Sordariales</taxon>
        <taxon>Chaetomiaceae</taxon>
        <taxon>Staphylotrichum</taxon>
    </lineage>
</organism>
<evidence type="ECO:0000259" key="5">
    <source>
        <dbReference type="PROSITE" id="PS50865"/>
    </source>
</evidence>
<keyword evidence="7" id="KW-1185">Reference proteome</keyword>
<dbReference type="AlphaFoldDB" id="A0AAN6MDI7"/>
<dbReference type="Proteomes" id="UP001303889">
    <property type="component" value="Unassembled WGS sequence"/>
</dbReference>
<keyword evidence="2 4" id="KW-0863">Zinc-finger</keyword>
<reference evidence="6" key="2">
    <citation type="submission" date="2023-05" db="EMBL/GenBank/DDBJ databases">
        <authorList>
            <consortium name="Lawrence Berkeley National Laboratory"/>
            <person name="Steindorff A."/>
            <person name="Hensen N."/>
            <person name="Bonometti L."/>
            <person name="Westerberg I."/>
            <person name="Brannstrom I.O."/>
            <person name="Guillou S."/>
            <person name="Cros-Aarteil S."/>
            <person name="Calhoun S."/>
            <person name="Haridas S."/>
            <person name="Kuo A."/>
            <person name="Mondo S."/>
            <person name="Pangilinan J."/>
            <person name="Riley R."/>
            <person name="Labutti K."/>
            <person name="Andreopoulos B."/>
            <person name="Lipzen A."/>
            <person name="Chen C."/>
            <person name="Yanf M."/>
            <person name="Daum C."/>
            <person name="Ng V."/>
            <person name="Clum A."/>
            <person name="Ohm R."/>
            <person name="Martin F."/>
            <person name="Silar P."/>
            <person name="Natvig D."/>
            <person name="Lalanne C."/>
            <person name="Gautier V."/>
            <person name="Ament-Velasquez S.L."/>
            <person name="Kruys A."/>
            <person name="Hutchinson M.I."/>
            <person name="Powell A.J."/>
            <person name="Barry K."/>
            <person name="Miller A.N."/>
            <person name="Grigoriev I.V."/>
            <person name="Debuchy R."/>
            <person name="Gladieux P."/>
            <person name="Thoren M.H."/>
            <person name="Johannesson H."/>
        </authorList>
    </citation>
    <scope>NUCLEOTIDE SEQUENCE</scope>
    <source>
        <strain evidence="6">CBS 103.79</strain>
    </source>
</reference>
<dbReference type="InterPro" id="IPR002893">
    <property type="entry name" value="Znf_MYND"/>
</dbReference>
<dbReference type="GO" id="GO:0008270">
    <property type="term" value="F:zinc ion binding"/>
    <property type="evidence" value="ECO:0007669"/>
    <property type="project" value="UniProtKB-KW"/>
</dbReference>
<dbReference type="Gene3D" id="6.10.140.2220">
    <property type="match status" value="1"/>
</dbReference>
<comment type="caution">
    <text evidence="6">The sequence shown here is derived from an EMBL/GenBank/DDBJ whole genome shotgun (WGS) entry which is preliminary data.</text>
</comment>
<accession>A0AAN6MDI7</accession>
<feature type="non-terminal residue" evidence="6">
    <location>
        <position position="1"/>
    </location>
</feature>
<evidence type="ECO:0000256" key="3">
    <source>
        <dbReference type="ARBA" id="ARBA00022833"/>
    </source>
</evidence>
<keyword evidence="3" id="KW-0862">Zinc</keyword>
<reference evidence="6" key="1">
    <citation type="journal article" date="2023" name="Mol. Phylogenet. Evol.">
        <title>Genome-scale phylogeny and comparative genomics of the fungal order Sordariales.</title>
        <authorList>
            <person name="Hensen N."/>
            <person name="Bonometti L."/>
            <person name="Westerberg I."/>
            <person name="Brannstrom I.O."/>
            <person name="Guillou S."/>
            <person name="Cros-Aarteil S."/>
            <person name="Calhoun S."/>
            <person name="Haridas S."/>
            <person name="Kuo A."/>
            <person name="Mondo S."/>
            <person name="Pangilinan J."/>
            <person name="Riley R."/>
            <person name="LaButti K."/>
            <person name="Andreopoulos B."/>
            <person name="Lipzen A."/>
            <person name="Chen C."/>
            <person name="Yan M."/>
            <person name="Daum C."/>
            <person name="Ng V."/>
            <person name="Clum A."/>
            <person name="Steindorff A."/>
            <person name="Ohm R.A."/>
            <person name="Martin F."/>
            <person name="Silar P."/>
            <person name="Natvig D.O."/>
            <person name="Lalanne C."/>
            <person name="Gautier V."/>
            <person name="Ament-Velasquez S.L."/>
            <person name="Kruys A."/>
            <person name="Hutchinson M.I."/>
            <person name="Powell A.J."/>
            <person name="Barry K."/>
            <person name="Miller A.N."/>
            <person name="Grigoriev I.V."/>
            <person name="Debuchy R."/>
            <person name="Gladieux P."/>
            <person name="Hiltunen Thoren M."/>
            <person name="Johannesson H."/>
        </authorList>
    </citation>
    <scope>NUCLEOTIDE SEQUENCE</scope>
    <source>
        <strain evidence="6">CBS 103.79</strain>
    </source>
</reference>
<name>A0AAN6MDI7_9PEZI</name>
<proteinExistence type="predicted"/>
<dbReference type="EMBL" id="MU855958">
    <property type="protein sequence ID" value="KAK3898317.1"/>
    <property type="molecule type" value="Genomic_DNA"/>
</dbReference>
<sequence length="160" mass="18229">QLTLERLRQKLDAGLGSKLIRRYRRLEHTSSNQWEKHAARYTVILLGALLMGTGARIKDGDLQHLRQLTLFANTGLHGPAKKQFLAALDNYQPGTPRNFMEASCYNCGKTCQDTEKALLRCAECTDGFAWFCDEDCHQNLWTTHEPNCCAARRNSRMLDI</sequence>
<dbReference type="PROSITE" id="PS50865">
    <property type="entry name" value="ZF_MYND_2"/>
    <property type="match status" value="1"/>
</dbReference>
<protein>
    <recommendedName>
        <fullName evidence="5">MYND-type domain-containing protein</fullName>
    </recommendedName>
</protein>